<dbReference type="InterPro" id="IPR024079">
    <property type="entry name" value="MetalloPept_cat_dom_sf"/>
</dbReference>
<dbReference type="Pfam" id="PF00413">
    <property type="entry name" value="Peptidase_M10"/>
    <property type="match status" value="1"/>
</dbReference>
<evidence type="ECO:0000259" key="5">
    <source>
        <dbReference type="SMART" id="SM00235"/>
    </source>
</evidence>
<dbReference type="InterPro" id="IPR006026">
    <property type="entry name" value="Peptidase_Metallo"/>
</dbReference>
<dbReference type="SUPFAM" id="SSF55486">
    <property type="entry name" value="Metalloproteases ('zincins'), catalytic domain"/>
    <property type="match status" value="1"/>
</dbReference>
<dbReference type="SMART" id="SM00235">
    <property type="entry name" value="ZnMc"/>
    <property type="match status" value="1"/>
</dbReference>
<evidence type="ECO:0000256" key="2">
    <source>
        <dbReference type="ARBA" id="ARBA00022723"/>
    </source>
</evidence>
<reference evidence="6 7" key="1">
    <citation type="journal article" date="2021" name="Front. Microbiol.">
        <title>Bacterial Transformation of Aromatic Monomers in Softwood Black Liquor.</title>
        <authorList>
            <person name="Navas L.E."/>
            <person name="Dexter G."/>
            <person name="Liu J."/>
            <person name="Levy-Booth D."/>
            <person name="Cho M."/>
            <person name="Jang S.K."/>
            <person name="Mansfield S.D."/>
            <person name="Renneckar S."/>
            <person name="Mohn W.W."/>
            <person name="Eltis L.D."/>
        </authorList>
    </citation>
    <scope>NUCLEOTIDE SEQUENCE [LARGE SCALE GENOMIC DNA]</scope>
    <source>
        <strain evidence="6 7">GD02</strain>
    </source>
</reference>
<dbReference type="AlphaFoldDB" id="A0AA46X027"/>
<keyword evidence="1" id="KW-0645">Protease</keyword>
<keyword evidence="4" id="KW-0862">Zinc</keyword>
<proteinExistence type="predicted"/>
<evidence type="ECO:0000256" key="1">
    <source>
        <dbReference type="ARBA" id="ARBA00022670"/>
    </source>
</evidence>
<dbReference type="GO" id="GO:0008270">
    <property type="term" value="F:zinc ion binding"/>
    <property type="evidence" value="ECO:0007669"/>
    <property type="project" value="InterPro"/>
</dbReference>
<gene>
    <name evidence="6" type="ORF">KUM34_008430</name>
</gene>
<dbReference type="GO" id="GO:0031012">
    <property type="term" value="C:extracellular matrix"/>
    <property type="evidence" value="ECO:0007669"/>
    <property type="project" value="InterPro"/>
</dbReference>
<evidence type="ECO:0000313" key="6">
    <source>
        <dbReference type="EMBL" id="UZF46677.1"/>
    </source>
</evidence>
<evidence type="ECO:0000256" key="4">
    <source>
        <dbReference type="ARBA" id="ARBA00022833"/>
    </source>
</evidence>
<dbReference type="CDD" id="cd04327">
    <property type="entry name" value="ZnMc_MMP_like_3"/>
    <property type="match status" value="1"/>
</dbReference>
<sequence length="229" mass="26100">MTENNARHFCSLVLPPQATEKTRAALLKESKWGVGDRVTVRFLEGDPDLRRRVRNVAEEWTGEKMANLSFRFVDSGPADIRIGFEQGDGSWSYLGTQCRQIPPAERTMNYGWLTSSSSDDELRRVVLHEFGHALGLIHEHQNPNRPIAWNRRAVIADLSGPPNNWDPATIEHNIFKRYDPRSVSATPTDPDSIMMYPIPARWTTDGFSADLNSELSDTDKEFIRDAYPW</sequence>
<feature type="domain" description="Peptidase metallopeptidase" evidence="5">
    <location>
        <begin position="28"/>
        <end position="176"/>
    </location>
</feature>
<keyword evidence="3" id="KW-0378">Hydrolase</keyword>
<dbReference type="GO" id="GO:0004222">
    <property type="term" value="F:metalloendopeptidase activity"/>
    <property type="evidence" value="ECO:0007669"/>
    <property type="project" value="InterPro"/>
</dbReference>
<name>A0AA46X027_RHORH</name>
<evidence type="ECO:0000313" key="7">
    <source>
        <dbReference type="Proteomes" id="UP001162740"/>
    </source>
</evidence>
<evidence type="ECO:0000256" key="3">
    <source>
        <dbReference type="ARBA" id="ARBA00022801"/>
    </source>
</evidence>
<dbReference type="GO" id="GO:0006508">
    <property type="term" value="P:proteolysis"/>
    <property type="evidence" value="ECO:0007669"/>
    <property type="project" value="UniProtKB-KW"/>
</dbReference>
<organism evidence="6 7">
    <name type="scientific">Rhodococcus rhodochrous</name>
    <dbReference type="NCBI Taxonomy" id="1829"/>
    <lineage>
        <taxon>Bacteria</taxon>
        <taxon>Bacillati</taxon>
        <taxon>Actinomycetota</taxon>
        <taxon>Actinomycetes</taxon>
        <taxon>Mycobacteriales</taxon>
        <taxon>Nocardiaceae</taxon>
        <taxon>Rhodococcus</taxon>
    </lineage>
</organism>
<dbReference type="RefSeq" id="WP_229581879.1">
    <property type="nucleotide sequence ID" value="NZ_CP083974.1"/>
</dbReference>
<dbReference type="Gene3D" id="3.40.390.10">
    <property type="entry name" value="Collagenase (Catalytic Domain)"/>
    <property type="match status" value="1"/>
</dbReference>
<protein>
    <recommendedName>
        <fullName evidence="5">Peptidase metallopeptidase domain-containing protein</fullName>
    </recommendedName>
</protein>
<dbReference type="InterPro" id="IPR001818">
    <property type="entry name" value="Pept_M10_metallopeptidase"/>
</dbReference>
<dbReference type="EMBL" id="CP083974">
    <property type="protein sequence ID" value="UZF46677.1"/>
    <property type="molecule type" value="Genomic_DNA"/>
</dbReference>
<dbReference type="Proteomes" id="UP001162740">
    <property type="component" value="Chromosome"/>
</dbReference>
<accession>A0AA46X027</accession>
<keyword evidence="2" id="KW-0479">Metal-binding</keyword>